<comment type="caution">
    <text evidence="6">The sequence shown here is derived from an EMBL/GenBank/DDBJ whole genome shotgun (WGS) entry which is preliminary data.</text>
</comment>
<dbReference type="Proteomes" id="UP001519307">
    <property type="component" value="Unassembled WGS sequence"/>
</dbReference>
<organism evidence="6 7">
    <name type="scientific">Clostridium algifaecis</name>
    <dbReference type="NCBI Taxonomy" id="1472040"/>
    <lineage>
        <taxon>Bacteria</taxon>
        <taxon>Bacillati</taxon>
        <taxon>Bacillota</taxon>
        <taxon>Clostridia</taxon>
        <taxon>Eubacteriales</taxon>
        <taxon>Clostridiaceae</taxon>
        <taxon>Clostridium</taxon>
    </lineage>
</organism>
<gene>
    <name evidence="6" type="ORF">J2Z42_000091</name>
</gene>
<keyword evidence="2" id="KW-0645">Protease</keyword>
<dbReference type="Gene3D" id="3.90.1720.10">
    <property type="entry name" value="endopeptidase domain like (from Nostoc punctiforme)"/>
    <property type="match status" value="1"/>
</dbReference>
<evidence type="ECO:0000256" key="1">
    <source>
        <dbReference type="ARBA" id="ARBA00007074"/>
    </source>
</evidence>
<accession>A0ABS4KN17</accession>
<dbReference type="InterPro" id="IPR000064">
    <property type="entry name" value="NLP_P60_dom"/>
</dbReference>
<feature type="domain" description="NlpC/P60" evidence="5">
    <location>
        <begin position="138"/>
        <end position="206"/>
    </location>
</feature>
<dbReference type="EMBL" id="JAGGLM010000001">
    <property type="protein sequence ID" value="MBP2031426.1"/>
    <property type="molecule type" value="Genomic_DNA"/>
</dbReference>
<keyword evidence="3 6" id="KW-0378">Hydrolase</keyword>
<protein>
    <submittedName>
        <fullName evidence="6">Cell wall-associated NlpC family hydrolase</fullName>
    </submittedName>
</protein>
<proteinExistence type="inferred from homology"/>
<evidence type="ECO:0000313" key="7">
    <source>
        <dbReference type="Proteomes" id="UP001519307"/>
    </source>
</evidence>
<evidence type="ECO:0000256" key="2">
    <source>
        <dbReference type="ARBA" id="ARBA00022670"/>
    </source>
</evidence>
<dbReference type="RefSeq" id="WP_209700393.1">
    <property type="nucleotide sequence ID" value="NZ_JAGGLM010000001.1"/>
</dbReference>
<dbReference type="GO" id="GO:0016787">
    <property type="term" value="F:hydrolase activity"/>
    <property type="evidence" value="ECO:0007669"/>
    <property type="project" value="UniProtKB-KW"/>
</dbReference>
<evidence type="ECO:0000256" key="4">
    <source>
        <dbReference type="ARBA" id="ARBA00022807"/>
    </source>
</evidence>
<dbReference type="SUPFAM" id="SSF54001">
    <property type="entry name" value="Cysteine proteinases"/>
    <property type="match status" value="1"/>
</dbReference>
<keyword evidence="7" id="KW-1185">Reference proteome</keyword>
<comment type="similarity">
    <text evidence="1">Belongs to the peptidase C40 family.</text>
</comment>
<dbReference type="Pfam" id="PF00877">
    <property type="entry name" value="NLPC_P60"/>
    <property type="match status" value="1"/>
</dbReference>
<dbReference type="InterPro" id="IPR038765">
    <property type="entry name" value="Papain-like_cys_pep_sf"/>
</dbReference>
<reference evidence="6 7" key="1">
    <citation type="submission" date="2021-03" db="EMBL/GenBank/DDBJ databases">
        <title>Genomic Encyclopedia of Type Strains, Phase IV (KMG-IV): sequencing the most valuable type-strain genomes for metagenomic binning, comparative biology and taxonomic classification.</title>
        <authorList>
            <person name="Goeker M."/>
        </authorList>
    </citation>
    <scope>NUCLEOTIDE SEQUENCE [LARGE SCALE GENOMIC DNA]</scope>
    <source>
        <strain evidence="6 7">DSM 28783</strain>
    </source>
</reference>
<evidence type="ECO:0000259" key="5">
    <source>
        <dbReference type="Pfam" id="PF00877"/>
    </source>
</evidence>
<keyword evidence="4" id="KW-0788">Thiol protease</keyword>
<name>A0ABS4KN17_9CLOT</name>
<sequence length="257" mass="29173">MIIFKYIKIMINIFSGLILVLLILSFISSHNIKNANDTNTSANPAPFSLSSKDIYYSKQDISKQNTSTNTLTRNEVINMAKQMVEVTWTPKYNLKDKYSPYIFIKGKTYHGIPYSMSMYQVSSISDFLSNINGSKILYGNDCSGFVSTCWGIKRQTTLSLLNSVKHHDKIDGKAINQISWNDLKPGDALLFDNGKGEGHIMIYDSTDSKNSNKLNVYEQNIKTLVPFQPIPVAREDTRFKNKLIKNGYIPIRLMTLN</sequence>
<evidence type="ECO:0000313" key="6">
    <source>
        <dbReference type="EMBL" id="MBP2031426.1"/>
    </source>
</evidence>
<evidence type="ECO:0000256" key="3">
    <source>
        <dbReference type="ARBA" id="ARBA00022801"/>
    </source>
</evidence>